<dbReference type="SUPFAM" id="SSF88946">
    <property type="entry name" value="Sigma2 domain of RNA polymerase sigma factors"/>
    <property type="match status" value="1"/>
</dbReference>
<protein>
    <submittedName>
        <fullName evidence="1">RNA polymerase, sigma-24 subunit, ECF subfamily</fullName>
    </submittedName>
</protein>
<proteinExistence type="predicted"/>
<dbReference type="OrthoDB" id="9852411at2"/>
<reference evidence="1 2" key="1">
    <citation type="journal article" date="2009" name="Proc. Natl. Acad. Sci. U.S.A.">
        <title>The genomic basis of trophic strategy in marine bacteria.</title>
        <authorList>
            <person name="Lauro F.M."/>
            <person name="McDougald D."/>
            <person name="Thomas T."/>
            <person name="Williams T.J."/>
            <person name="Egan S."/>
            <person name="Rice S."/>
            <person name="DeMaere M.Z."/>
            <person name="Ting L."/>
            <person name="Ertan H."/>
            <person name="Johnson J."/>
            <person name="Ferriera S."/>
            <person name="Lapidus A."/>
            <person name="Anderson I."/>
            <person name="Kyrpides N."/>
            <person name="Munk A.C."/>
            <person name="Detter C."/>
            <person name="Han C.S."/>
            <person name="Brown M.V."/>
            <person name="Robb F.T."/>
            <person name="Kjelleberg S."/>
            <person name="Cavicchioli R."/>
        </authorList>
    </citation>
    <scope>NUCLEOTIDE SEQUENCE [LARGE SCALE GENOMIC DNA]</scope>
    <source>
        <strain evidence="2">DSM 13593 / LMG 18877 / RB2256</strain>
    </source>
</reference>
<name>Q1GX39_SPHAL</name>
<dbReference type="Proteomes" id="UP000006578">
    <property type="component" value="Chromosome"/>
</dbReference>
<dbReference type="GO" id="GO:0006352">
    <property type="term" value="P:DNA-templated transcription initiation"/>
    <property type="evidence" value="ECO:0007669"/>
    <property type="project" value="InterPro"/>
</dbReference>
<dbReference type="EMBL" id="CP000356">
    <property type="protein sequence ID" value="ABF51783.1"/>
    <property type="molecule type" value="Genomic_DNA"/>
</dbReference>
<keyword evidence="2" id="KW-1185">Reference proteome</keyword>
<gene>
    <name evidence="1" type="ordered locus">Sala_0057</name>
</gene>
<dbReference type="GO" id="GO:0003700">
    <property type="term" value="F:DNA-binding transcription factor activity"/>
    <property type="evidence" value="ECO:0007669"/>
    <property type="project" value="InterPro"/>
</dbReference>
<evidence type="ECO:0000313" key="1">
    <source>
        <dbReference type="EMBL" id="ABF51783.1"/>
    </source>
</evidence>
<dbReference type="STRING" id="317655.Sala_0057"/>
<dbReference type="AlphaFoldDB" id="Q1GX39"/>
<dbReference type="HOGENOM" id="CLU_1170059_0_0_5"/>
<dbReference type="KEGG" id="sal:Sala_0057"/>
<dbReference type="InterPro" id="IPR013325">
    <property type="entry name" value="RNA_pol_sigma_r2"/>
</dbReference>
<organism evidence="1 2">
    <name type="scientific">Sphingopyxis alaskensis (strain DSM 13593 / LMG 18877 / RB2256)</name>
    <name type="common">Sphingomonas alaskensis</name>
    <dbReference type="NCBI Taxonomy" id="317655"/>
    <lineage>
        <taxon>Bacteria</taxon>
        <taxon>Pseudomonadati</taxon>
        <taxon>Pseudomonadota</taxon>
        <taxon>Alphaproteobacteria</taxon>
        <taxon>Sphingomonadales</taxon>
        <taxon>Sphingomonadaceae</taxon>
        <taxon>Sphingopyxis</taxon>
    </lineage>
</organism>
<accession>Q1GX39</accession>
<dbReference type="RefSeq" id="WP_011540398.1">
    <property type="nucleotide sequence ID" value="NC_008048.1"/>
</dbReference>
<sequence>MKEDTVDPEAPRHPGFVRKALDWAEDLSAQEILTAARIKDRTASGYLPSAALVRLVRRYRTEGDDDSSTRLSTLLIARAYEYVRGIYARMGVDGQDVVQETMQTFLTELAEQDGVDWWEATFERELRRRAADAYRHLFKRHRSRSLVLPEDHDRGDDGEEAHEIARRAALAAFAEVRIPTEKKRRLFLLLMLNELPIDAPEAPNDLVRLTGIPRSTLANLKTEFGRMLKSALAEKTS</sequence>
<evidence type="ECO:0000313" key="2">
    <source>
        <dbReference type="Proteomes" id="UP000006578"/>
    </source>
</evidence>